<comment type="caution">
    <text evidence="1">The sequence shown here is derived from an EMBL/GenBank/DDBJ whole genome shotgun (WGS) entry which is preliminary data.</text>
</comment>
<dbReference type="Pfam" id="PF12585">
    <property type="entry name" value="DUF3759"/>
    <property type="match status" value="1"/>
</dbReference>
<dbReference type="AlphaFoldDB" id="A0A7K0DY43"/>
<dbReference type="Proteomes" id="UP000431401">
    <property type="component" value="Unassembled WGS sequence"/>
</dbReference>
<dbReference type="PANTHER" id="PTHR37450">
    <property type="entry name" value="CIPC PROTEIN"/>
    <property type="match status" value="1"/>
</dbReference>
<organism evidence="1 2">
    <name type="scientific">Nocardia aurantia</name>
    <dbReference type="NCBI Taxonomy" id="2585199"/>
    <lineage>
        <taxon>Bacteria</taxon>
        <taxon>Bacillati</taxon>
        <taxon>Actinomycetota</taxon>
        <taxon>Actinomycetes</taxon>
        <taxon>Mycobacteriales</taxon>
        <taxon>Nocardiaceae</taxon>
        <taxon>Nocardia</taxon>
    </lineage>
</organism>
<dbReference type="EMBL" id="WEGI01000015">
    <property type="protein sequence ID" value="MQY30716.1"/>
    <property type="molecule type" value="Genomic_DNA"/>
</dbReference>
<proteinExistence type="predicted"/>
<dbReference type="InterPro" id="IPR022234">
    <property type="entry name" value="DUF3759"/>
</dbReference>
<evidence type="ECO:0000313" key="1">
    <source>
        <dbReference type="EMBL" id="MQY30716.1"/>
    </source>
</evidence>
<evidence type="ECO:0000313" key="2">
    <source>
        <dbReference type="Proteomes" id="UP000431401"/>
    </source>
</evidence>
<reference evidence="1 2" key="1">
    <citation type="submission" date="2019-10" db="EMBL/GenBank/DDBJ databases">
        <title>Nocardia macrotermitis sp. nov. and Nocardia aurantia sp. nov., isolated from the gut of fungus growing-termite Macrotermes natalensis.</title>
        <authorList>
            <person name="Benndorf R."/>
            <person name="Schwitalla J."/>
            <person name="Martin K."/>
            <person name="De Beer W."/>
            <person name="Kaster A.-K."/>
            <person name="Vollmers J."/>
            <person name="Poulsen M."/>
            <person name="Beemelmanns C."/>
        </authorList>
    </citation>
    <scope>NUCLEOTIDE SEQUENCE [LARGE SCALE GENOMIC DNA]</scope>
    <source>
        <strain evidence="1 2">RB56</strain>
    </source>
</reference>
<dbReference type="RefSeq" id="WP_194291062.1">
    <property type="nucleotide sequence ID" value="NZ_WEGI01000015.1"/>
</dbReference>
<protein>
    <submittedName>
        <fullName evidence="1">Uncharacterized protein</fullName>
    </submittedName>
</protein>
<sequence>MSLFGLFDHSGARDAHSQVYAGEPHEASWTHELIAGAAGFEAMRAFEKHEEREGKPVHHALVKELLAGFAAAEVDKLFESKGLDWLDRERAKEHAREQAYSLYDQQH</sequence>
<dbReference type="PANTHER" id="PTHR37450:SF1">
    <property type="entry name" value="CIPC PROTEIN"/>
    <property type="match status" value="1"/>
</dbReference>
<gene>
    <name evidence="1" type="ORF">NRB56_63190</name>
</gene>
<keyword evidence="2" id="KW-1185">Reference proteome</keyword>
<name>A0A7K0DY43_9NOCA</name>
<accession>A0A7K0DY43</accession>